<name>A0A2H3E4I8_ARMGA</name>
<accession>A0A2H3E4I8</accession>
<feature type="domain" description="DNA helicase Pif1-like 2B" evidence="1">
    <location>
        <begin position="13"/>
        <end position="40"/>
    </location>
</feature>
<evidence type="ECO:0000313" key="2">
    <source>
        <dbReference type="EMBL" id="PBK96247.1"/>
    </source>
</evidence>
<reference evidence="3" key="1">
    <citation type="journal article" date="2017" name="Nat. Ecol. Evol.">
        <title>Genome expansion and lineage-specific genetic innovations in the forest pathogenic fungi Armillaria.</title>
        <authorList>
            <person name="Sipos G."/>
            <person name="Prasanna A.N."/>
            <person name="Walter M.C."/>
            <person name="O'Connor E."/>
            <person name="Balint B."/>
            <person name="Krizsan K."/>
            <person name="Kiss B."/>
            <person name="Hess J."/>
            <person name="Varga T."/>
            <person name="Slot J."/>
            <person name="Riley R."/>
            <person name="Boka B."/>
            <person name="Rigling D."/>
            <person name="Barry K."/>
            <person name="Lee J."/>
            <person name="Mihaltcheva S."/>
            <person name="LaButti K."/>
            <person name="Lipzen A."/>
            <person name="Waldron R."/>
            <person name="Moloney N.M."/>
            <person name="Sperisen C."/>
            <person name="Kredics L."/>
            <person name="Vagvoelgyi C."/>
            <person name="Patrignani A."/>
            <person name="Fitzpatrick D."/>
            <person name="Nagy I."/>
            <person name="Doyle S."/>
            <person name="Anderson J.B."/>
            <person name="Grigoriev I.V."/>
            <person name="Gueldener U."/>
            <person name="Muensterkoetter M."/>
            <person name="Nagy L.G."/>
        </authorList>
    </citation>
    <scope>NUCLEOTIDE SEQUENCE [LARGE SCALE GENOMIC DNA]</scope>
    <source>
        <strain evidence="3">Ar21-2</strain>
    </source>
</reference>
<dbReference type="Pfam" id="PF21530">
    <property type="entry name" value="Pif1_2B_dom"/>
    <property type="match status" value="1"/>
</dbReference>
<protein>
    <recommendedName>
        <fullName evidence="1">DNA helicase Pif1-like 2B domain-containing protein</fullName>
    </recommendedName>
</protein>
<evidence type="ECO:0000313" key="3">
    <source>
        <dbReference type="Proteomes" id="UP000217790"/>
    </source>
</evidence>
<dbReference type="InParanoid" id="A0A2H3E4I8"/>
<dbReference type="Proteomes" id="UP000217790">
    <property type="component" value="Unassembled WGS sequence"/>
</dbReference>
<gene>
    <name evidence="2" type="ORF">ARMGADRAFT_924730</name>
</gene>
<sequence length="52" mass="5526">MSLGITNQRLGALPLVIGMPVMITHNFDVKLGVVNGAVGKLKSVRYTVDDEG</sequence>
<dbReference type="EMBL" id="KZ293651">
    <property type="protein sequence ID" value="PBK96247.1"/>
    <property type="molecule type" value="Genomic_DNA"/>
</dbReference>
<evidence type="ECO:0000259" key="1">
    <source>
        <dbReference type="Pfam" id="PF21530"/>
    </source>
</evidence>
<organism evidence="2 3">
    <name type="scientific">Armillaria gallica</name>
    <name type="common">Bulbous honey fungus</name>
    <name type="synonym">Armillaria bulbosa</name>
    <dbReference type="NCBI Taxonomy" id="47427"/>
    <lineage>
        <taxon>Eukaryota</taxon>
        <taxon>Fungi</taxon>
        <taxon>Dikarya</taxon>
        <taxon>Basidiomycota</taxon>
        <taxon>Agaricomycotina</taxon>
        <taxon>Agaricomycetes</taxon>
        <taxon>Agaricomycetidae</taxon>
        <taxon>Agaricales</taxon>
        <taxon>Marasmiineae</taxon>
        <taxon>Physalacriaceae</taxon>
        <taxon>Armillaria</taxon>
    </lineage>
</organism>
<dbReference type="OrthoDB" id="432234at2759"/>
<dbReference type="AlphaFoldDB" id="A0A2H3E4I8"/>
<dbReference type="InterPro" id="IPR049163">
    <property type="entry name" value="Pif1-like_2B_dom"/>
</dbReference>
<keyword evidence="3" id="KW-1185">Reference proteome</keyword>
<proteinExistence type="predicted"/>